<dbReference type="InterPro" id="IPR050476">
    <property type="entry name" value="Insect_CytP450_Detox"/>
</dbReference>
<dbReference type="PRINTS" id="PR00385">
    <property type="entry name" value="P450"/>
</dbReference>
<evidence type="ECO:0000256" key="1">
    <source>
        <dbReference type="ARBA" id="ARBA00001971"/>
    </source>
</evidence>
<dbReference type="GO" id="GO:0020037">
    <property type="term" value="F:heme binding"/>
    <property type="evidence" value="ECO:0007669"/>
    <property type="project" value="InterPro"/>
</dbReference>
<evidence type="ECO:0000256" key="2">
    <source>
        <dbReference type="ARBA" id="ARBA00003690"/>
    </source>
</evidence>
<evidence type="ECO:0000256" key="11">
    <source>
        <dbReference type="ARBA" id="ARBA00023004"/>
    </source>
</evidence>
<evidence type="ECO:0000256" key="13">
    <source>
        <dbReference type="ARBA" id="ARBA00023136"/>
    </source>
</evidence>
<dbReference type="AlphaFoldDB" id="A0A8J2H7X3"/>
<dbReference type="InterPro" id="IPR036396">
    <property type="entry name" value="Cyt_P450_sf"/>
</dbReference>
<gene>
    <name evidence="16" type="ORF">HICCMSTLAB_LOCUS2962</name>
</gene>
<name>A0A8J2H7X3_COTCN</name>
<reference evidence="16" key="1">
    <citation type="submission" date="2021-04" db="EMBL/GenBank/DDBJ databases">
        <authorList>
            <person name="Chebbi M.A.C M."/>
        </authorList>
    </citation>
    <scope>NUCLEOTIDE SEQUENCE</scope>
</reference>
<keyword evidence="11 14" id="KW-0408">Iron</keyword>
<dbReference type="PANTHER" id="PTHR24292">
    <property type="entry name" value="CYTOCHROME P450"/>
    <property type="match status" value="1"/>
</dbReference>
<dbReference type="CDD" id="cd11056">
    <property type="entry name" value="CYP6-like"/>
    <property type="match status" value="1"/>
</dbReference>
<dbReference type="PANTHER" id="PTHR24292:SF54">
    <property type="entry name" value="CYP9F3-RELATED"/>
    <property type="match status" value="1"/>
</dbReference>
<evidence type="ECO:0000256" key="9">
    <source>
        <dbReference type="ARBA" id="ARBA00022848"/>
    </source>
</evidence>
<dbReference type="Gene3D" id="1.10.630.10">
    <property type="entry name" value="Cytochrome P450"/>
    <property type="match status" value="1"/>
</dbReference>
<evidence type="ECO:0000256" key="10">
    <source>
        <dbReference type="ARBA" id="ARBA00023002"/>
    </source>
</evidence>
<dbReference type="GO" id="GO:0005789">
    <property type="term" value="C:endoplasmic reticulum membrane"/>
    <property type="evidence" value="ECO:0007669"/>
    <property type="project" value="UniProtKB-SubCell"/>
</dbReference>
<keyword evidence="12 15" id="KW-0503">Monooxygenase</keyword>
<dbReference type="EMBL" id="CAJNRD030001117">
    <property type="protein sequence ID" value="CAG5079239.1"/>
    <property type="molecule type" value="Genomic_DNA"/>
</dbReference>
<accession>A0A8J2H7X3</accession>
<proteinExistence type="inferred from homology"/>
<dbReference type="InterPro" id="IPR001128">
    <property type="entry name" value="Cyt_P450"/>
</dbReference>
<comment type="subcellular location">
    <subcellularLocation>
        <location evidence="4">Endoplasmic reticulum membrane</location>
        <topology evidence="4">Peripheral membrane protein</topology>
    </subcellularLocation>
    <subcellularLocation>
        <location evidence="3">Microsome membrane</location>
        <topology evidence="3">Peripheral membrane protein</topology>
    </subcellularLocation>
</comment>
<evidence type="ECO:0000256" key="15">
    <source>
        <dbReference type="RuleBase" id="RU000461"/>
    </source>
</evidence>
<dbReference type="GO" id="GO:0005506">
    <property type="term" value="F:iron ion binding"/>
    <property type="evidence" value="ECO:0007669"/>
    <property type="project" value="InterPro"/>
</dbReference>
<keyword evidence="13" id="KW-0472">Membrane</keyword>
<evidence type="ECO:0000256" key="8">
    <source>
        <dbReference type="ARBA" id="ARBA00022824"/>
    </source>
</evidence>
<keyword evidence="9" id="KW-0492">Microsome</keyword>
<organism evidence="16 17">
    <name type="scientific">Cotesia congregata</name>
    <name type="common">Parasitoid wasp</name>
    <name type="synonym">Apanteles congregatus</name>
    <dbReference type="NCBI Taxonomy" id="51543"/>
    <lineage>
        <taxon>Eukaryota</taxon>
        <taxon>Metazoa</taxon>
        <taxon>Ecdysozoa</taxon>
        <taxon>Arthropoda</taxon>
        <taxon>Hexapoda</taxon>
        <taxon>Insecta</taxon>
        <taxon>Pterygota</taxon>
        <taxon>Neoptera</taxon>
        <taxon>Endopterygota</taxon>
        <taxon>Hymenoptera</taxon>
        <taxon>Apocrita</taxon>
        <taxon>Ichneumonoidea</taxon>
        <taxon>Braconidae</taxon>
        <taxon>Microgastrinae</taxon>
        <taxon>Cotesia</taxon>
    </lineage>
</organism>
<evidence type="ECO:0000256" key="6">
    <source>
        <dbReference type="ARBA" id="ARBA00022617"/>
    </source>
</evidence>
<dbReference type="OrthoDB" id="2789670at2759"/>
<evidence type="ECO:0000256" key="7">
    <source>
        <dbReference type="ARBA" id="ARBA00022723"/>
    </source>
</evidence>
<keyword evidence="7 14" id="KW-0479">Metal-binding</keyword>
<evidence type="ECO:0000256" key="4">
    <source>
        <dbReference type="ARBA" id="ARBA00004406"/>
    </source>
</evidence>
<evidence type="ECO:0000256" key="5">
    <source>
        <dbReference type="ARBA" id="ARBA00010617"/>
    </source>
</evidence>
<evidence type="ECO:0000256" key="12">
    <source>
        <dbReference type="ARBA" id="ARBA00023033"/>
    </source>
</evidence>
<keyword evidence="17" id="KW-1185">Reference proteome</keyword>
<comment type="cofactor">
    <cofactor evidence="1 14">
        <name>heme</name>
        <dbReference type="ChEBI" id="CHEBI:30413"/>
    </cofactor>
</comment>
<dbReference type="InterPro" id="IPR002403">
    <property type="entry name" value="Cyt_P450_E_grp-IV"/>
</dbReference>
<evidence type="ECO:0000313" key="16">
    <source>
        <dbReference type="EMBL" id="CAG5079239.1"/>
    </source>
</evidence>
<evidence type="ECO:0000313" key="17">
    <source>
        <dbReference type="Proteomes" id="UP000786811"/>
    </source>
</evidence>
<dbReference type="GO" id="GO:0004497">
    <property type="term" value="F:monooxygenase activity"/>
    <property type="evidence" value="ECO:0007669"/>
    <property type="project" value="UniProtKB-KW"/>
</dbReference>
<dbReference type="PROSITE" id="PS00086">
    <property type="entry name" value="CYTOCHROME_P450"/>
    <property type="match status" value="1"/>
</dbReference>
<dbReference type="GO" id="GO:0016705">
    <property type="term" value="F:oxidoreductase activity, acting on paired donors, with incorporation or reduction of molecular oxygen"/>
    <property type="evidence" value="ECO:0007669"/>
    <property type="project" value="InterPro"/>
</dbReference>
<dbReference type="SUPFAM" id="SSF48264">
    <property type="entry name" value="Cytochrome P450"/>
    <property type="match status" value="1"/>
</dbReference>
<comment type="caution">
    <text evidence="16">The sequence shown here is derived from an EMBL/GenBank/DDBJ whole genome shotgun (WGS) entry which is preliminary data.</text>
</comment>
<feature type="binding site" description="axial binding residue" evidence="14">
    <location>
        <position position="249"/>
    </location>
    <ligand>
        <name>heme</name>
        <dbReference type="ChEBI" id="CHEBI:30413"/>
    </ligand>
    <ligandPart>
        <name>Fe</name>
        <dbReference type="ChEBI" id="CHEBI:18248"/>
    </ligandPart>
</feature>
<keyword evidence="10 15" id="KW-0560">Oxidoreductase</keyword>
<sequence>MKDPDNDFYLLGKLATNFEGKMLKIAMTMLFPRLATLFRVKIVDEKVEQFFLDLVRNTIELRDQQGIYRPDMIQLMMEARNSSDLKKPELSIQKMTAQAFIFFFAGFDTTSKLMCFDAHEIATNPEVQARLQDEIDQVLEYYGEPTYEAINNMQFLDAVITEALRMYPAMIIADRLCTKGFELPPAAPRAKPYLLKPGSLVMLSTWAIHRDLEYFPEPDTFDPDRFLEDRRKTVNSVAYLPFGAGPRMCIGNRFALLEIKVMFYFHLLSKCSISPAKKMILPMEIADSNTTLGAKSGFWLDILPRKKV</sequence>
<keyword evidence="6 14" id="KW-0349">Heme</keyword>
<dbReference type="InterPro" id="IPR017972">
    <property type="entry name" value="Cyt_P450_CS"/>
</dbReference>
<protein>
    <submittedName>
        <fullName evidence="16">CYP9R45</fullName>
    </submittedName>
</protein>
<keyword evidence="8" id="KW-0256">Endoplasmic reticulum</keyword>
<comment type="similarity">
    <text evidence="5 15">Belongs to the cytochrome P450 family.</text>
</comment>
<comment type="function">
    <text evidence="2">May be involved in the metabolism of insect hormones and in the breakdown of synthetic insecticides.</text>
</comment>
<evidence type="ECO:0000256" key="14">
    <source>
        <dbReference type="PIRSR" id="PIRSR602403-1"/>
    </source>
</evidence>
<dbReference type="Pfam" id="PF00067">
    <property type="entry name" value="p450"/>
    <property type="match status" value="1"/>
</dbReference>
<dbReference type="Proteomes" id="UP000786811">
    <property type="component" value="Unassembled WGS sequence"/>
</dbReference>
<evidence type="ECO:0000256" key="3">
    <source>
        <dbReference type="ARBA" id="ARBA00004174"/>
    </source>
</evidence>
<dbReference type="PRINTS" id="PR00465">
    <property type="entry name" value="EP450IV"/>
</dbReference>